<comment type="caution">
    <text evidence="2">The sequence shown here is derived from an EMBL/GenBank/DDBJ whole genome shotgun (WGS) entry which is preliminary data.</text>
</comment>
<evidence type="ECO:0000256" key="1">
    <source>
        <dbReference type="SAM" id="MobiDB-lite"/>
    </source>
</evidence>
<dbReference type="AlphaFoldDB" id="A0AAV7LDS8"/>
<feature type="compositionally biased region" description="Low complexity" evidence="1">
    <location>
        <begin position="126"/>
        <end position="139"/>
    </location>
</feature>
<feature type="compositionally biased region" description="Pro residues" evidence="1">
    <location>
        <begin position="1"/>
        <end position="12"/>
    </location>
</feature>
<feature type="compositionally biased region" description="Pro residues" evidence="1">
    <location>
        <begin position="144"/>
        <end position="153"/>
    </location>
</feature>
<keyword evidence="3" id="KW-1185">Reference proteome</keyword>
<accession>A0AAV7LDS8</accession>
<feature type="region of interest" description="Disordered" evidence="1">
    <location>
        <begin position="1"/>
        <end position="51"/>
    </location>
</feature>
<feature type="region of interest" description="Disordered" evidence="1">
    <location>
        <begin position="66"/>
        <end position="86"/>
    </location>
</feature>
<protein>
    <submittedName>
        <fullName evidence="2">Uncharacterized protein</fullName>
    </submittedName>
</protein>
<evidence type="ECO:0000313" key="2">
    <source>
        <dbReference type="EMBL" id="KAJ1089772.1"/>
    </source>
</evidence>
<organism evidence="2 3">
    <name type="scientific">Pleurodeles waltl</name>
    <name type="common">Iberian ribbed newt</name>
    <dbReference type="NCBI Taxonomy" id="8319"/>
    <lineage>
        <taxon>Eukaryota</taxon>
        <taxon>Metazoa</taxon>
        <taxon>Chordata</taxon>
        <taxon>Craniata</taxon>
        <taxon>Vertebrata</taxon>
        <taxon>Euteleostomi</taxon>
        <taxon>Amphibia</taxon>
        <taxon>Batrachia</taxon>
        <taxon>Caudata</taxon>
        <taxon>Salamandroidea</taxon>
        <taxon>Salamandridae</taxon>
        <taxon>Pleurodelinae</taxon>
        <taxon>Pleurodeles</taxon>
    </lineage>
</organism>
<name>A0AAV7LDS8_PLEWA</name>
<proteinExistence type="predicted"/>
<gene>
    <name evidence="2" type="ORF">NDU88_002917</name>
</gene>
<reference evidence="2" key="1">
    <citation type="journal article" date="2022" name="bioRxiv">
        <title>Sequencing and chromosome-scale assembly of the giantPleurodeles waltlgenome.</title>
        <authorList>
            <person name="Brown T."/>
            <person name="Elewa A."/>
            <person name="Iarovenko S."/>
            <person name="Subramanian E."/>
            <person name="Araus A.J."/>
            <person name="Petzold A."/>
            <person name="Susuki M."/>
            <person name="Suzuki K.-i.T."/>
            <person name="Hayashi T."/>
            <person name="Toyoda A."/>
            <person name="Oliveira C."/>
            <person name="Osipova E."/>
            <person name="Leigh N.D."/>
            <person name="Simon A."/>
            <person name="Yun M.H."/>
        </authorList>
    </citation>
    <scope>NUCLEOTIDE SEQUENCE</scope>
    <source>
        <strain evidence="2">20211129_DDA</strain>
        <tissue evidence="2">Liver</tissue>
    </source>
</reference>
<feature type="region of interest" description="Disordered" evidence="1">
    <location>
        <begin position="117"/>
        <end position="153"/>
    </location>
</feature>
<evidence type="ECO:0000313" key="3">
    <source>
        <dbReference type="Proteomes" id="UP001066276"/>
    </source>
</evidence>
<dbReference type="Proteomes" id="UP001066276">
    <property type="component" value="Chromosome 11"/>
</dbReference>
<dbReference type="EMBL" id="JANPWB010000015">
    <property type="protein sequence ID" value="KAJ1089772.1"/>
    <property type="molecule type" value="Genomic_DNA"/>
</dbReference>
<sequence>MRPLRGPSPGPGLPTRTGPGVQVPGTRNRCPRGQTRKPGSGAVGQAEDPAEEVAHTNAAVLHPPNAAEAAPCGAGPGGQYGHEISPSHTEGFVRGAVLCGGPYRLGVPYAFTKAGFSSGHGVSRRASNVPASPAASPAACKTQAPPPPLPPAS</sequence>